<reference evidence="5" key="2">
    <citation type="submission" date="2025-09" db="UniProtKB">
        <authorList>
            <consortium name="Ensembl"/>
        </authorList>
    </citation>
    <scope>IDENTIFICATION</scope>
</reference>
<sequence length="194" mass="21959">MTTAQLVSGWKKDFVRKHLVVSADDGQLVPVRRTPRASSRSPGRCEAKDPEWQCTPHVGGEFILRCEYDTARFRYSKKYWCQGDSRQTCEILVDTEVYGKTKTTRRSNIVDAGKTGLFVKVTGLQLDDSGVYWVGIDKIYADIMTSIKVVITEGKNKTIRLRIVFVSTIFSIVSANSSLVRCCCFRNTYNKIIP</sequence>
<dbReference type="Gene3D" id="2.60.40.10">
    <property type="entry name" value="Immunoglobulins"/>
    <property type="match status" value="1"/>
</dbReference>
<dbReference type="SUPFAM" id="SSF48726">
    <property type="entry name" value="Immunoglobulin"/>
    <property type="match status" value="1"/>
</dbReference>
<evidence type="ECO:0000256" key="3">
    <source>
        <dbReference type="ARBA" id="ARBA00023136"/>
    </source>
</evidence>
<evidence type="ECO:0000256" key="2">
    <source>
        <dbReference type="ARBA" id="ARBA00022692"/>
    </source>
</evidence>
<dbReference type="Pfam" id="PF07686">
    <property type="entry name" value="V-set"/>
    <property type="match status" value="1"/>
</dbReference>
<dbReference type="PANTHER" id="PTHR11860">
    <property type="entry name" value="POLYMERIC-IMMUNOGLOBULIN RECEPTOR"/>
    <property type="match status" value="1"/>
</dbReference>
<dbReference type="GO" id="GO:0005886">
    <property type="term" value="C:plasma membrane"/>
    <property type="evidence" value="ECO:0007669"/>
    <property type="project" value="TreeGrafter"/>
</dbReference>
<dbReference type="InterPro" id="IPR036179">
    <property type="entry name" value="Ig-like_dom_sf"/>
</dbReference>
<reference evidence="5" key="1">
    <citation type="submission" date="2025-08" db="UniProtKB">
        <authorList>
            <consortium name="Ensembl"/>
        </authorList>
    </citation>
    <scope>IDENTIFICATION</scope>
</reference>
<keyword evidence="6" id="KW-1185">Reference proteome</keyword>
<evidence type="ECO:0000256" key="1">
    <source>
        <dbReference type="ARBA" id="ARBA00004370"/>
    </source>
</evidence>
<keyword evidence="2" id="KW-0812">Transmembrane</keyword>
<protein>
    <recommendedName>
        <fullName evidence="4">Immunoglobulin V-set domain-containing protein</fullName>
    </recommendedName>
</protein>
<name>A0A3Q3X3M9_MOLML</name>
<dbReference type="GO" id="GO:0004888">
    <property type="term" value="F:transmembrane signaling receptor activity"/>
    <property type="evidence" value="ECO:0007669"/>
    <property type="project" value="TreeGrafter"/>
</dbReference>
<evidence type="ECO:0000313" key="6">
    <source>
        <dbReference type="Proteomes" id="UP000261620"/>
    </source>
</evidence>
<dbReference type="STRING" id="94237.ENSMMOP00000022625"/>
<dbReference type="InterPro" id="IPR013783">
    <property type="entry name" value="Ig-like_fold"/>
</dbReference>
<dbReference type="PANTHER" id="PTHR11860:SF96">
    <property type="match status" value="1"/>
</dbReference>
<dbReference type="Ensembl" id="ENSMMOT00000022996.1">
    <property type="protein sequence ID" value="ENSMMOP00000022625.1"/>
    <property type="gene ID" value="ENSMMOG00000017203.1"/>
</dbReference>
<organism evidence="5 6">
    <name type="scientific">Mola mola</name>
    <name type="common">Ocean sunfish</name>
    <name type="synonym">Tetraodon mola</name>
    <dbReference type="NCBI Taxonomy" id="94237"/>
    <lineage>
        <taxon>Eukaryota</taxon>
        <taxon>Metazoa</taxon>
        <taxon>Chordata</taxon>
        <taxon>Craniata</taxon>
        <taxon>Vertebrata</taxon>
        <taxon>Euteleostomi</taxon>
        <taxon>Actinopterygii</taxon>
        <taxon>Neopterygii</taxon>
        <taxon>Teleostei</taxon>
        <taxon>Neoteleostei</taxon>
        <taxon>Acanthomorphata</taxon>
        <taxon>Eupercaria</taxon>
        <taxon>Tetraodontiformes</taxon>
        <taxon>Molidae</taxon>
        <taxon>Mola</taxon>
    </lineage>
</organism>
<comment type="subcellular location">
    <subcellularLocation>
        <location evidence="1">Membrane</location>
    </subcellularLocation>
</comment>
<dbReference type="Proteomes" id="UP000261620">
    <property type="component" value="Unplaced"/>
</dbReference>
<feature type="domain" description="Immunoglobulin V-set" evidence="4">
    <location>
        <begin position="57"/>
        <end position="142"/>
    </location>
</feature>
<evidence type="ECO:0000259" key="4">
    <source>
        <dbReference type="Pfam" id="PF07686"/>
    </source>
</evidence>
<dbReference type="InterPro" id="IPR050671">
    <property type="entry name" value="CD300_family_receptors"/>
</dbReference>
<dbReference type="InterPro" id="IPR013106">
    <property type="entry name" value="Ig_V-set"/>
</dbReference>
<dbReference type="AlphaFoldDB" id="A0A3Q3X3M9"/>
<accession>A0A3Q3X3M9</accession>
<keyword evidence="3" id="KW-0472">Membrane</keyword>
<evidence type="ECO:0000313" key="5">
    <source>
        <dbReference type="Ensembl" id="ENSMMOP00000022625.1"/>
    </source>
</evidence>
<proteinExistence type="predicted"/>